<dbReference type="Proteomes" id="UP001151760">
    <property type="component" value="Unassembled WGS sequence"/>
</dbReference>
<name>A0ABQ5G2G9_9ASTR</name>
<evidence type="ECO:0000313" key="2">
    <source>
        <dbReference type="EMBL" id="GJT69293.1"/>
    </source>
</evidence>
<accession>A0ABQ5G2G9</accession>
<feature type="compositionally biased region" description="Basic and acidic residues" evidence="1">
    <location>
        <begin position="70"/>
        <end position="94"/>
    </location>
</feature>
<dbReference type="PANTHER" id="PTHR34835">
    <property type="entry name" value="OS07G0283600 PROTEIN-RELATED"/>
    <property type="match status" value="1"/>
</dbReference>
<feature type="compositionally biased region" description="Basic and acidic residues" evidence="1">
    <location>
        <begin position="380"/>
        <end position="393"/>
    </location>
</feature>
<comment type="caution">
    <text evidence="2">The sequence shown here is derived from an EMBL/GenBank/DDBJ whole genome shotgun (WGS) entry which is preliminary data.</text>
</comment>
<organism evidence="2 3">
    <name type="scientific">Tanacetum coccineum</name>
    <dbReference type="NCBI Taxonomy" id="301880"/>
    <lineage>
        <taxon>Eukaryota</taxon>
        <taxon>Viridiplantae</taxon>
        <taxon>Streptophyta</taxon>
        <taxon>Embryophyta</taxon>
        <taxon>Tracheophyta</taxon>
        <taxon>Spermatophyta</taxon>
        <taxon>Magnoliopsida</taxon>
        <taxon>eudicotyledons</taxon>
        <taxon>Gunneridae</taxon>
        <taxon>Pentapetalae</taxon>
        <taxon>asterids</taxon>
        <taxon>campanulids</taxon>
        <taxon>Asterales</taxon>
        <taxon>Asteraceae</taxon>
        <taxon>Asteroideae</taxon>
        <taxon>Anthemideae</taxon>
        <taxon>Anthemidinae</taxon>
        <taxon>Tanacetum</taxon>
    </lineage>
</organism>
<evidence type="ECO:0000256" key="1">
    <source>
        <dbReference type="SAM" id="MobiDB-lite"/>
    </source>
</evidence>
<proteinExistence type="predicted"/>
<keyword evidence="3" id="KW-1185">Reference proteome</keyword>
<gene>
    <name evidence="2" type="ORF">Tco_1028579</name>
</gene>
<feature type="region of interest" description="Disordered" evidence="1">
    <location>
        <begin position="1"/>
        <end position="120"/>
    </location>
</feature>
<evidence type="ECO:0000313" key="3">
    <source>
        <dbReference type="Proteomes" id="UP001151760"/>
    </source>
</evidence>
<reference evidence="2" key="2">
    <citation type="submission" date="2022-01" db="EMBL/GenBank/DDBJ databases">
        <authorList>
            <person name="Yamashiro T."/>
            <person name="Shiraishi A."/>
            <person name="Satake H."/>
            <person name="Nakayama K."/>
        </authorList>
    </citation>
    <scope>NUCLEOTIDE SEQUENCE</scope>
</reference>
<protein>
    <recommendedName>
        <fullName evidence="4">DUF1985 domain-containing protein</fullName>
    </recommendedName>
</protein>
<feature type="region of interest" description="Disordered" evidence="1">
    <location>
        <begin position="379"/>
        <end position="471"/>
    </location>
</feature>
<evidence type="ECO:0008006" key="4">
    <source>
        <dbReference type="Google" id="ProtNLM"/>
    </source>
</evidence>
<dbReference type="PANTHER" id="PTHR34835:SF90">
    <property type="entry name" value="AMINOTRANSFERASE-LIKE PLANT MOBILE DOMAIN-CONTAINING PROTEIN"/>
    <property type="match status" value="1"/>
</dbReference>
<feature type="compositionally biased region" description="Basic and acidic residues" evidence="1">
    <location>
        <begin position="401"/>
        <end position="464"/>
    </location>
</feature>
<feature type="compositionally biased region" description="Basic residues" evidence="1">
    <location>
        <begin position="95"/>
        <end position="104"/>
    </location>
</feature>
<feature type="compositionally biased region" description="Acidic residues" evidence="1">
    <location>
        <begin position="53"/>
        <end position="69"/>
    </location>
</feature>
<reference evidence="2" key="1">
    <citation type="journal article" date="2022" name="Int. J. Mol. Sci.">
        <title>Draft Genome of Tanacetum Coccineum: Genomic Comparison of Closely Related Tanacetum-Family Plants.</title>
        <authorList>
            <person name="Yamashiro T."/>
            <person name="Shiraishi A."/>
            <person name="Nakayama K."/>
            <person name="Satake H."/>
        </authorList>
    </citation>
    <scope>NUCLEOTIDE SEQUENCE</scope>
</reference>
<dbReference type="EMBL" id="BQNB010017974">
    <property type="protein sequence ID" value="GJT69293.1"/>
    <property type="molecule type" value="Genomic_DNA"/>
</dbReference>
<sequence length="471" mass="54059">MKKSGSKKNLIIKESPKRFTRGDAKRQAEFENVDQQNEVEDDKDVKSISSDDVINDIEEGENNQSEEEEGDRKLTKDKMDKGLKSESEGDEQLKKVTKPKKGKGSKAEKPYPTCNTRSSPKPMYEAMMTLTDPQKKCLKDMGFERMIHFLIVELPSALAYHAIDHFHPGSMELRLEKGSIKATRQKVHDMLGIPMGSRKLEDLEERPSNDPFIKEWEKQFKHVPKPTPAAIASVISDTTEADFMFRMNFITLFGSTMGTLDNGGRVSTKLLKRIIEDVDISDLDWPALRSWNTTTMKKRIKIETKTRCLGKLEHHGEFDPEEEQDGMNVYKGLDVHVPPINDKEPETKEEFYEKIIEKFDKIIEERLVLVRTLTDGVANDGKEENMNGVEREVTAQMDVDNQNKELNKEKDANEIEDNDKMNNNDMKNDSFQEKQDSNKVENAKVDNVEEKQGDHKDETCREEFGINSFKS</sequence>
<feature type="compositionally biased region" description="Basic and acidic residues" evidence="1">
    <location>
        <begin position="14"/>
        <end position="29"/>
    </location>
</feature>